<dbReference type="Pfam" id="PF00356">
    <property type="entry name" value="LacI"/>
    <property type="match status" value="1"/>
</dbReference>
<dbReference type="Proteomes" id="UP000783871">
    <property type="component" value="Unassembled WGS sequence"/>
</dbReference>
<dbReference type="EMBL" id="JAATEO010000025">
    <property type="protein sequence ID" value="NJP34516.1"/>
    <property type="molecule type" value="Genomic_DNA"/>
</dbReference>
<comment type="caution">
    <text evidence="6">The sequence shown here is derived from an EMBL/GenBank/DDBJ whole genome shotgun (WGS) entry which is preliminary data.</text>
</comment>
<dbReference type="SUPFAM" id="SSF53822">
    <property type="entry name" value="Periplasmic binding protein-like I"/>
    <property type="match status" value="1"/>
</dbReference>
<feature type="region of interest" description="Disordered" evidence="4">
    <location>
        <begin position="318"/>
        <end position="366"/>
    </location>
</feature>
<dbReference type="SUPFAM" id="SSF47413">
    <property type="entry name" value="lambda repressor-like DNA-binding domains"/>
    <property type="match status" value="1"/>
</dbReference>
<evidence type="ECO:0000313" key="6">
    <source>
        <dbReference type="EMBL" id="NJP34516.1"/>
    </source>
</evidence>
<keyword evidence="3" id="KW-0804">Transcription</keyword>
<evidence type="ECO:0000259" key="5">
    <source>
        <dbReference type="PROSITE" id="PS50932"/>
    </source>
</evidence>
<evidence type="ECO:0000256" key="4">
    <source>
        <dbReference type="SAM" id="MobiDB-lite"/>
    </source>
</evidence>
<dbReference type="PROSITE" id="PS00356">
    <property type="entry name" value="HTH_LACI_1"/>
    <property type="match status" value="1"/>
</dbReference>
<gene>
    <name evidence="6" type="ORF">HCJ94_21660</name>
</gene>
<feature type="compositionally biased region" description="Low complexity" evidence="4">
    <location>
        <begin position="340"/>
        <end position="350"/>
    </location>
</feature>
<dbReference type="CDD" id="cd01392">
    <property type="entry name" value="HTH_LacI"/>
    <property type="match status" value="1"/>
</dbReference>
<proteinExistence type="predicted"/>
<organism evidence="6 7">
    <name type="scientific">Micromonospora thermarum</name>
    <dbReference type="NCBI Taxonomy" id="2720024"/>
    <lineage>
        <taxon>Bacteria</taxon>
        <taxon>Bacillati</taxon>
        <taxon>Actinomycetota</taxon>
        <taxon>Actinomycetes</taxon>
        <taxon>Micromonosporales</taxon>
        <taxon>Micromonosporaceae</taxon>
        <taxon>Micromonospora</taxon>
    </lineage>
</organism>
<evidence type="ECO:0000256" key="2">
    <source>
        <dbReference type="ARBA" id="ARBA00023125"/>
    </source>
</evidence>
<accession>A0ABX0ZDZ9</accession>
<dbReference type="SMART" id="SM00354">
    <property type="entry name" value="HTH_LACI"/>
    <property type="match status" value="1"/>
</dbReference>
<evidence type="ECO:0000256" key="3">
    <source>
        <dbReference type="ARBA" id="ARBA00023163"/>
    </source>
</evidence>
<keyword evidence="1" id="KW-0805">Transcription regulation</keyword>
<evidence type="ECO:0000313" key="7">
    <source>
        <dbReference type="Proteomes" id="UP000783871"/>
    </source>
</evidence>
<name>A0ABX0ZDZ9_9ACTN</name>
<feature type="compositionally biased region" description="Basic residues" evidence="4">
    <location>
        <begin position="319"/>
        <end position="328"/>
    </location>
</feature>
<dbReference type="RefSeq" id="WP_168002866.1">
    <property type="nucleotide sequence ID" value="NZ_JAATEO010000025.1"/>
</dbReference>
<reference evidence="6 7" key="1">
    <citation type="submission" date="2020-03" db="EMBL/GenBank/DDBJ databases">
        <title>WGS of actinomycetes isolated from Thailand.</title>
        <authorList>
            <person name="Thawai C."/>
        </authorList>
    </citation>
    <scope>NUCLEOTIDE SEQUENCE [LARGE SCALE GENOMIC DNA]</scope>
    <source>
        <strain evidence="6 7">HSS6-12</strain>
    </source>
</reference>
<keyword evidence="7" id="KW-1185">Reference proteome</keyword>
<dbReference type="InterPro" id="IPR046335">
    <property type="entry name" value="LacI/GalR-like_sensor"/>
</dbReference>
<dbReference type="PANTHER" id="PTHR30146:SF153">
    <property type="entry name" value="LACTOSE OPERON REPRESSOR"/>
    <property type="match status" value="1"/>
</dbReference>
<dbReference type="InterPro" id="IPR010982">
    <property type="entry name" value="Lambda_DNA-bd_dom_sf"/>
</dbReference>
<dbReference type="InterPro" id="IPR000843">
    <property type="entry name" value="HTH_LacI"/>
</dbReference>
<sequence length="366" mass="38412">MPKPGPRLRLIDVAERAGVSLATASRALAGRDGVSEEVAQRVRQVSQELGYVANPYARTLAGGASSTVGLVVHQVDDPYFSEIAGGVIQVAADEGLLVQICHSGRDPDAELRQLRHLIAQRVGIILIAGSGYDDARVEAEARAELAEFQSQGGRVAVIGRHALGVDAVLPDNEAGGRALARHLLDLGHRRIAVAAGTAGLTTVADRLAGVASALRQHGLSLDDLPVVHSDFTRDGGRVAAEQILRDHPETTAIVALNDAMAIGVLSTLRAHRIPVPERMSVVGFDDVSVAADLAPSLTTIRLPMTDMGRMALSLALKPRSTRPRRRPTGHLLVVRDSTGPAPTAAPAAPRADSHRPESGTLAQPTA</sequence>
<dbReference type="PROSITE" id="PS50932">
    <property type="entry name" value="HTH_LACI_2"/>
    <property type="match status" value="1"/>
</dbReference>
<evidence type="ECO:0000256" key="1">
    <source>
        <dbReference type="ARBA" id="ARBA00023015"/>
    </source>
</evidence>
<keyword evidence="2" id="KW-0238">DNA-binding</keyword>
<protein>
    <submittedName>
        <fullName evidence="6">LacI family transcriptional regulator</fullName>
    </submittedName>
</protein>
<feature type="domain" description="HTH lacI-type" evidence="5">
    <location>
        <begin position="8"/>
        <end position="62"/>
    </location>
</feature>
<dbReference type="Gene3D" id="3.40.50.2300">
    <property type="match status" value="2"/>
</dbReference>
<dbReference type="Gene3D" id="1.10.260.40">
    <property type="entry name" value="lambda repressor-like DNA-binding domains"/>
    <property type="match status" value="1"/>
</dbReference>
<dbReference type="Pfam" id="PF13377">
    <property type="entry name" value="Peripla_BP_3"/>
    <property type="match status" value="1"/>
</dbReference>
<dbReference type="InterPro" id="IPR028082">
    <property type="entry name" value="Peripla_BP_I"/>
</dbReference>
<dbReference type="PANTHER" id="PTHR30146">
    <property type="entry name" value="LACI-RELATED TRANSCRIPTIONAL REPRESSOR"/>
    <property type="match status" value="1"/>
</dbReference>
<dbReference type="CDD" id="cd06267">
    <property type="entry name" value="PBP1_LacI_sugar_binding-like"/>
    <property type="match status" value="1"/>
</dbReference>